<sequence length="78" mass="8536">MTLPMFVQPSPFPSTRLLRQAGIALLLVIGVAAAYKIKRVLQIDIFQDIDMVPEETIKALIHWDALKGFVLGLFGAGA</sequence>
<evidence type="ECO:0000256" key="1">
    <source>
        <dbReference type="SAM" id="Phobius"/>
    </source>
</evidence>
<name>A0ABV7G2D7_9PROT</name>
<organism evidence="2 3">
    <name type="scientific">Teichococcus globiformis</name>
    <dbReference type="NCBI Taxonomy" id="2307229"/>
    <lineage>
        <taxon>Bacteria</taxon>
        <taxon>Pseudomonadati</taxon>
        <taxon>Pseudomonadota</taxon>
        <taxon>Alphaproteobacteria</taxon>
        <taxon>Acetobacterales</taxon>
        <taxon>Roseomonadaceae</taxon>
        <taxon>Roseomonas</taxon>
    </lineage>
</organism>
<gene>
    <name evidence="2" type="ORF">ACFOD4_10965</name>
</gene>
<keyword evidence="1" id="KW-0472">Membrane</keyword>
<keyword evidence="1" id="KW-1133">Transmembrane helix</keyword>
<accession>A0ABV7G2D7</accession>
<comment type="caution">
    <text evidence="2">The sequence shown here is derived from an EMBL/GenBank/DDBJ whole genome shotgun (WGS) entry which is preliminary data.</text>
</comment>
<keyword evidence="3" id="KW-1185">Reference proteome</keyword>
<protein>
    <submittedName>
        <fullName evidence="2">Uncharacterized protein</fullName>
    </submittedName>
</protein>
<feature type="transmembrane region" description="Helical" evidence="1">
    <location>
        <begin position="20"/>
        <end position="37"/>
    </location>
</feature>
<dbReference type="EMBL" id="JBHRTN010000010">
    <property type="protein sequence ID" value="MFC3125585.1"/>
    <property type="molecule type" value="Genomic_DNA"/>
</dbReference>
<evidence type="ECO:0000313" key="3">
    <source>
        <dbReference type="Proteomes" id="UP001595593"/>
    </source>
</evidence>
<dbReference type="Proteomes" id="UP001595593">
    <property type="component" value="Unassembled WGS sequence"/>
</dbReference>
<proteinExistence type="predicted"/>
<keyword evidence="1" id="KW-0812">Transmembrane</keyword>
<evidence type="ECO:0000313" key="2">
    <source>
        <dbReference type="EMBL" id="MFC3125585.1"/>
    </source>
</evidence>
<reference evidence="3" key="1">
    <citation type="journal article" date="2019" name="Int. J. Syst. Evol. Microbiol.">
        <title>The Global Catalogue of Microorganisms (GCM) 10K type strain sequencing project: providing services to taxonomists for standard genome sequencing and annotation.</title>
        <authorList>
            <consortium name="The Broad Institute Genomics Platform"/>
            <consortium name="The Broad Institute Genome Sequencing Center for Infectious Disease"/>
            <person name="Wu L."/>
            <person name="Ma J."/>
        </authorList>
    </citation>
    <scope>NUCLEOTIDE SEQUENCE [LARGE SCALE GENOMIC DNA]</scope>
    <source>
        <strain evidence="3">KCTC 52094</strain>
    </source>
</reference>